<dbReference type="PANTHER" id="PTHR22600">
    <property type="entry name" value="BETA-HEXOSAMINIDASE"/>
    <property type="match status" value="1"/>
</dbReference>
<dbReference type="PRINTS" id="PR00738">
    <property type="entry name" value="GLHYDRLASE20"/>
</dbReference>
<evidence type="ECO:0000259" key="10">
    <source>
        <dbReference type="Pfam" id="PF14845"/>
    </source>
</evidence>
<dbReference type="GO" id="GO:0006689">
    <property type="term" value="P:ganglioside catabolic process"/>
    <property type="evidence" value="ECO:0007669"/>
    <property type="project" value="TreeGrafter"/>
</dbReference>
<dbReference type="Proteomes" id="UP001165065">
    <property type="component" value="Unassembled WGS sequence"/>
</dbReference>
<evidence type="ECO:0000313" key="11">
    <source>
        <dbReference type="EMBL" id="GMI36615.1"/>
    </source>
</evidence>
<dbReference type="InterPro" id="IPR015883">
    <property type="entry name" value="Glyco_hydro_20_cat"/>
</dbReference>
<dbReference type="Pfam" id="PF00728">
    <property type="entry name" value="Glyco_hydro_20"/>
    <property type="match status" value="1"/>
</dbReference>
<dbReference type="OrthoDB" id="428480at2759"/>
<feature type="active site" description="Proton donor" evidence="8">
    <location>
        <position position="305"/>
    </location>
</feature>
<feature type="domain" description="Glycoside hydrolase family 20 catalytic" evidence="9">
    <location>
        <begin position="151"/>
        <end position="462"/>
    </location>
</feature>
<dbReference type="Gene3D" id="3.20.20.80">
    <property type="entry name" value="Glycosidases"/>
    <property type="match status" value="1"/>
</dbReference>
<dbReference type="InterPro" id="IPR029019">
    <property type="entry name" value="HEX_eukaryotic_N"/>
</dbReference>
<evidence type="ECO:0000256" key="2">
    <source>
        <dbReference type="ARBA" id="ARBA00006285"/>
    </source>
</evidence>
<protein>
    <recommendedName>
        <fullName evidence="7">Beta-hexosaminidase</fullName>
        <ecNumber evidence="7">3.2.1.52</ecNumber>
    </recommendedName>
</protein>
<keyword evidence="12" id="KW-1185">Reference proteome</keyword>
<organism evidence="11 12">
    <name type="scientific">Triparma columacea</name>
    <dbReference type="NCBI Taxonomy" id="722753"/>
    <lineage>
        <taxon>Eukaryota</taxon>
        <taxon>Sar</taxon>
        <taxon>Stramenopiles</taxon>
        <taxon>Ochrophyta</taxon>
        <taxon>Bolidophyceae</taxon>
        <taxon>Parmales</taxon>
        <taxon>Triparmaceae</taxon>
        <taxon>Triparma</taxon>
    </lineage>
</organism>
<dbReference type="AlphaFoldDB" id="A0A9W7G852"/>
<dbReference type="GO" id="GO:0016020">
    <property type="term" value="C:membrane"/>
    <property type="evidence" value="ECO:0007669"/>
    <property type="project" value="TreeGrafter"/>
</dbReference>
<evidence type="ECO:0000313" key="12">
    <source>
        <dbReference type="Proteomes" id="UP001165065"/>
    </source>
</evidence>
<dbReference type="SUPFAM" id="SSF55545">
    <property type="entry name" value="beta-N-acetylhexosaminidase-like domain"/>
    <property type="match status" value="1"/>
</dbReference>
<sequence>MLPFLLFLPTLAFGATPSLWPLPQAMKHGDGVMPLGPDVLLCYGEDCEELPNDIQDGWDRAAPLIFSHSVSSSVSTTLTISIDDPSAELNLEADESYILTVSESTIEITSPTQLGYYHALQTLSQLVEFDYDSEAYSIPNTPLTITDSPRFAHRGILVDSARHFEPVPTLHRVIDSLTYAKLNVLHWHLVDTQSFPFDSPSYPDLGKMGAFSKEERYTVGDVEGVVEYARKRGVRVMVEIDTPGHAASWCKGYPEVCPSTDCTQPLNPSTNATFDLIEGLFKDLTGGKKGEGIFPDDIMHLGGDEVDTSCWSSSDDISKWMEDQGMDEDGTYAYFIGRVQEIAHGMGREVVGWEEIWNHFKTDLDPTTIVHVWLPGSSVGPEATKAGYRVIWSRSDLWYLDWLKTSWDSMYEAEPTDGIAEEDQHLVLGGEGCMWGETVDTSDILQTIWPRGAAIAERLWSDKGSTTKAADAEGRYKEFRCLLNRRGIEAAPSMNMIGREAPESPGGCLDQRR</sequence>
<evidence type="ECO:0000256" key="3">
    <source>
        <dbReference type="ARBA" id="ARBA00022729"/>
    </source>
</evidence>
<evidence type="ECO:0000256" key="8">
    <source>
        <dbReference type="PIRSR" id="PIRSR001093-1"/>
    </source>
</evidence>
<keyword evidence="5" id="KW-0325">Glycoprotein</keyword>
<dbReference type="GO" id="GO:0030203">
    <property type="term" value="P:glycosaminoglycan metabolic process"/>
    <property type="evidence" value="ECO:0007669"/>
    <property type="project" value="TreeGrafter"/>
</dbReference>
<dbReference type="InterPro" id="IPR025705">
    <property type="entry name" value="Beta_hexosaminidase_sua/sub"/>
</dbReference>
<dbReference type="Gene3D" id="3.30.379.10">
    <property type="entry name" value="Chitobiase/beta-hexosaminidase domain 2-like"/>
    <property type="match status" value="1"/>
</dbReference>
<evidence type="ECO:0000256" key="4">
    <source>
        <dbReference type="ARBA" id="ARBA00022801"/>
    </source>
</evidence>
<comment type="caution">
    <text evidence="11">The sequence shown here is derived from an EMBL/GenBank/DDBJ whole genome shotgun (WGS) entry which is preliminary data.</text>
</comment>
<gene>
    <name evidence="11" type="ORF">TrCOL_g7340</name>
</gene>
<dbReference type="PANTHER" id="PTHR22600:SF21">
    <property type="entry name" value="BETA-HEXOSAMINIDASE A"/>
    <property type="match status" value="1"/>
</dbReference>
<dbReference type="Pfam" id="PF14845">
    <property type="entry name" value="Glycohydro_20b2"/>
    <property type="match status" value="1"/>
</dbReference>
<dbReference type="EMBL" id="BRYA01000964">
    <property type="protein sequence ID" value="GMI36615.1"/>
    <property type="molecule type" value="Genomic_DNA"/>
</dbReference>
<dbReference type="FunFam" id="3.20.20.80:FF:000063">
    <property type="entry name" value="Beta-hexosaminidase"/>
    <property type="match status" value="1"/>
</dbReference>
<evidence type="ECO:0000256" key="6">
    <source>
        <dbReference type="ARBA" id="ARBA00023295"/>
    </source>
</evidence>
<dbReference type="InterPro" id="IPR029018">
    <property type="entry name" value="Hex-like_dom2"/>
</dbReference>
<evidence type="ECO:0000256" key="7">
    <source>
        <dbReference type="PIRNR" id="PIRNR001093"/>
    </source>
</evidence>
<reference evidence="12" key="1">
    <citation type="journal article" date="2023" name="Commun. Biol.">
        <title>Genome analysis of Parmales, the sister group of diatoms, reveals the evolutionary specialization of diatoms from phago-mixotrophs to photoautotrophs.</title>
        <authorList>
            <person name="Ban H."/>
            <person name="Sato S."/>
            <person name="Yoshikawa S."/>
            <person name="Yamada K."/>
            <person name="Nakamura Y."/>
            <person name="Ichinomiya M."/>
            <person name="Sato N."/>
            <person name="Blanc-Mathieu R."/>
            <person name="Endo H."/>
            <person name="Kuwata A."/>
            <person name="Ogata H."/>
        </authorList>
    </citation>
    <scope>NUCLEOTIDE SEQUENCE [LARGE SCALE GENOMIC DNA]</scope>
</reference>
<evidence type="ECO:0000256" key="5">
    <source>
        <dbReference type="ARBA" id="ARBA00023180"/>
    </source>
</evidence>
<evidence type="ECO:0000256" key="1">
    <source>
        <dbReference type="ARBA" id="ARBA00001231"/>
    </source>
</evidence>
<comment type="catalytic activity">
    <reaction evidence="1 7">
        <text>Hydrolysis of terminal non-reducing N-acetyl-D-hexosamine residues in N-acetyl-beta-D-hexosaminides.</text>
        <dbReference type="EC" id="3.2.1.52"/>
    </reaction>
</comment>
<comment type="similarity">
    <text evidence="2 7">Belongs to the glycosyl hydrolase 20 family.</text>
</comment>
<dbReference type="PIRSF" id="PIRSF001093">
    <property type="entry name" value="B-hxosamndse_ab_euk"/>
    <property type="match status" value="1"/>
</dbReference>
<keyword evidence="3" id="KW-0732">Signal</keyword>
<dbReference type="GO" id="GO:0005764">
    <property type="term" value="C:lysosome"/>
    <property type="evidence" value="ECO:0007669"/>
    <property type="project" value="TreeGrafter"/>
</dbReference>
<evidence type="ECO:0000259" key="9">
    <source>
        <dbReference type="Pfam" id="PF00728"/>
    </source>
</evidence>
<dbReference type="InterPro" id="IPR017853">
    <property type="entry name" value="GH"/>
</dbReference>
<dbReference type="SUPFAM" id="SSF51445">
    <property type="entry name" value="(Trans)glycosidases"/>
    <property type="match status" value="1"/>
</dbReference>
<keyword evidence="6 7" id="KW-0326">Glycosidase</keyword>
<name>A0A9W7G852_9STRA</name>
<accession>A0A9W7G852</accession>
<feature type="domain" description="Beta-hexosaminidase eukaryotic type N-terminal" evidence="10">
    <location>
        <begin position="19"/>
        <end position="126"/>
    </location>
</feature>
<proteinExistence type="inferred from homology"/>
<dbReference type="EC" id="3.2.1.52" evidence="7"/>
<dbReference type="CDD" id="cd06562">
    <property type="entry name" value="GH20_HexA_HexB-like"/>
    <property type="match status" value="1"/>
</dbReference>
<dbReference type="GO" id="GO:0004563">
    <property type="term" value="F:beta-N-acetylhexosaminidase activity"/>
    <property type="evidence" value="ECO:0007669"/>
    <property type="project" value="UniProtKB-EC"/>
</dbReference>
<dbReference type="GO" id="GO:0005975">
    <property type="term" value="P:carbohydrate metabolic process"/>
    <property type="evidence" value="ECO:0007669"/>
    <property type="project" value="InterPro"/>
</dbReference>
<keyword evidence="4 7" id="KW-0378">Hydrolase</keyword>